<accession>A0A7H9BFL5</accession>
<keyword evidence="3 5" id="KW-1133">Transmembrane helix</keyword>
<dbReference type="KEGG" id="chiz:HQ393_04130"/>
<proteinExistence type="inferred from homology"/>
<dbReference type="GO" id="GO:0005886">
    <property type="term" value="C:plasma membrane"/>
    <property type="evidence" value="ECO:0007669"/>
    <property type="project" value="TreeGrafter"/>
</dbReference>
<protein>
    <submittedName>
        <fullName evidence="7">MFS transporter</fullName>
    </submittedName>
</protein>
<feature type="transmembrane region" description="Helical" evidence="5">
    <location>
        <begin position="316"/>
        <end position="340"/>
    </location>
</feature>
<feature type="transmembrane region" description="Helical" evidence="5">
    <location>
        <begin position="352"/>
        <end position="378"/>
    </location>
</feature>
<feature type="transmembrane region" description="Helical" evidence="5">
    <location>
        <begin position="151"/>
        <end position="173"/>
    </location>
</feature>
<dbReference type="Proteomes" id="UP000509597">
    <property type="component" value="Chromosome"/>
</dbReference>
<feature type="transmembrane region" description="Helical" evidence="5">
    <location>
        <begin position="390"/>
        <end position="409"/>
    </location>
</feature>
<dbReference type="InterPro" id="IPR039672">
    <property type="entry name" value="MFS_2"/>
</dbReference>
<feature type="transmembrane region" description="Helical" evidence="5">
    <location>
        <begin position="33"/>
        <end position="56"/>
    </location>
</feature>
<keyword evidence="2 5" id="KW-0812">Transmembrane</keyword>
<evidence type="ECO:0000256" key="5">
    <source>
        <dbReference type="SAM" id="Phobius"/>
    </source>
</evidence>
<feature type="transmembrane region" description="Helical" evidence="5">
    <location>
        <begin position="293"/>
        <end position="310"/>
    </location>
</feature>
<feature type="transmembrane region" description="Helical" evidence="5">
    <location>
        <begin position="179"/>
        <end position="198"/>
    </location>
</feature>
<dbReference type="EMBL" id="CP058627">
    <property type="protein sequence ID" value="QLG87503.1"/>
    <property type="molecule type" value="Genomic_DNA"/>
</dbReference>
<dbReference type="GO" id="GO:0008643">
    <property type="term" value="P:carbohydrate transport"/>
    <property type="evidence" value="ECO:0007669"/>
    <property type="project" value="InterPro"/>
</dbReference>
<dbReference type="InterPro" id="IPR020846">
    <property type="entry name" value="MFS_dom"/>
</dbReference>
<feature type="transmembrane region" description="Helical" evidence="5">
    <location>
        <begin position="231"/>
        <end position="252"/>
    </location>
</feature>
<evidence type="ECO:0000313" key="7">
    <source>
        <dbReference type="EMBL" id="QLG87503.1"/>
    </source>
</evidence>
<sequence length="420" mass="44820">MSRLAEHRSLAAYGLLGLPLAMSALPVYVQIPAYYSTQLGLALAGTGWVLFLARLIDTVQDPWLGRCIDGLHGRALFRWLLAGAGVLAFAFAGLWMPLVAGGYLMLWLAVMLVVAYTAHSMLNIAYLAWGARLHPQSNSSTVLGGAAWREAAGLFGVIVASVLPSWMLTLPAARMSNALMLYSAAFATLLLLAVWALLRVAPPWVRVETPSTHWRDAANLMRNNPRFVRLLWPYFLNAISVAVPATLALFFINDRLMAPDLAGVFLALYFVAAAMGLPLWVSLANRIGVLASWRWGMCLAVLAFCSASLLGPGDHLAYAVVCFAAGLALGSDLALPPVALASIIPAQQAPALYYGIWTLLGKLALALAGLSLPLLAVLGYQPGLPAGAELAWVYAGIPCVFKVLALLLLNRTEPSSEASS</sequence>
<dbReference type="Pfam" id="PF13347">
    <property type="entry name" value="MFS_2"/>
    <property type="match status" value="1"/>
</dbReference>
<dbReference type="RefSeq" id="WP_179357586.1">
    <property type="nucleotide sequence ID" value="NZ_CP058627.1"/>
</dbReference>
<evidence type="ECO:0000256" key="3">
    <source>
        <dbReference type="ARBA" id="ARBA00022989"/>
    </source>
</evidence>
<name>A0A7H9BFL5_9NEIS</name>
<keyword evidence="4 5" id="KW-0472">Membrane</keyword>
<dbReference type="InterPro" id="IPR036259">
    <property type="entry name" value="MFS_trans_sf"/>
</dbReference>
<feature type="transmembrane region" description="Helical" evidence="5">
    <location>
        <begin position="264"/>
        <end position="281"/>
    </location>
</feature>
<feature type="transmembrane region" description="Helical" evidence="5">
    <location>
        <begin position="76"/>
        <end position="98"/>
    </location>
</feature>
<evidence type="ECO:0000259" key="6">
    <source>
        <dbReference type="PROSITE" id="PS50850"/>
    </source>
</evidence>
<feature type="transmembrane region" description="Helical" evidence="5">
    <location>
        <begin position="104"/>
        <end position="130"/>
    </location>
</feature>
<dbReference type="GO" id="GO:0015293">
    <property type="term" value="F:symporter activity"/>
    <property type="evidence" value="ECO:0007669"/>
    <property type="project" value="InterPro"/>
</dbReference>
<comment type="similarity">
    <text evidence="1">Belongs to the sodium:galactoside symporter (TC 2.A.2) family.</text>
</comment>
<dbReference type="PANTHER" id="PTHR11328">
    <property type="entry name" value="MAJOR FACILITATOR SUPERFAMILY DOMAIN-CONTAINING PROTEIN"/>
    <property type="match status" value="1"/>
</dbReference>
<evidence type="ECO:0000256" key="2">
    <source>
        <dbReference type="ARBA" id="ARBA00022692"/>
    </source>
</evidence>
<evidence type="ECO:0000313" key="8">
    <source>
        <dbReference type="Proteomes" id="UP000509597"/>
    </source>
</evidence>
<evidence type="ECO:0000256" key="1">
    <source>
        <dbReference type="ARBA" id="ARBA00009617"/>
    </source>
</evidence>
<keyword evidence="8" id="KW-1185">Reference proteome</keyword>
<evidence type="ECO:0000256" key="4">
    <source>
        <dbReference type="ARBA" id="ARBA00023136"/>
    </source>
</evidence>
<dbReference type="SUPFAM" id="SSF103473">
    <property type="entry name" value="MFS general substrate transporter"/>
    <property type="match status" value="1"/>
</dbReference>
<reference evidence="7 8" key="1">
    <citation type="submission" date="2020-07" db="EMBL/GenBank/DDBJ databases">
        <title>Complete genome sequence of Chitinibacter sp. 2T18.</title>
        <authorList>
            <person name="Bae J.-W."/>
            <person name="Choi J.-W."/>
        </authorList>
    </citation>
    <scope>NUCLEOTIDE SEQUENCE [LARGE SCALE GENOMIC DNA]</scope>
    <source>
        <strain evidence="7 8">2T18</strain>
    </source>
</reference>
<feature type="domain" description="Major facilitator superfamily (MFS) profile" evidence="6">
    <location>
        <begin position="226"/>
        <end position="420"/>
    </location>
</feature>
<dbReference type="PANTHER" id="PTHR11328:SF24">
    <property type="entry name" value="MAJOR FACILITATOR SUPERFAMILY (MFS) PROFILE DOMAIN-CONTAINING PROTEIN"/>
    <property type="match status" value="1"/>
</dbReference>
<gene>
    <name evidence="7" type="ORF">HQ393_04130</name>
</gene>
<dbReference type="Gene3D" id="1.20.1250.20">
    <property type="entry name" value="MFS general substrate transporter like domains"/>
    <property type="match status" value="2"/>
</dbReference>
<dbReference type="AlphaFoldDB" id="A0A7H9BFL5"/>
<organism evidence="7 8">
    <name type="scientific">Chitinibacter bivalviorum</name>
    <dbReference type="NCBI Taxonomy" id="2739434"/>
    <lineage>
        <taxon>Bacteria</taxon>
        <taxon>Pseudomonadati</taxon>
        <taxon>Pseudomonadota</taxon>
        <taxon>Betaproteobacteria</taxon>
        <taxon>Neisseriales</taxon>
        <taxon>Chitinibacteraceae</taxon>
        <taxon>Chitinibacter</taxon>
    </lineage>
</organism>
<dbReference type="PROSITE" id="PS50850">
    <property type="entry name" value="MFS"/>
    <property type="match status" value="1"/>
</dbReference>